<protein>
    <submittedName>
        <fullName evidence="2">Uncharacterized protein</fullName>
    </submittedName>
</protein>
<dbReference type="RefSeq" id="WP_200348136.1">
    <property type="nucleotide sequence ID" value="NZ_NRSJ01000047.1"/>
</dbReference>
<dbReference type="EMBL" id="NRSJ01000047">
    <property type="protein sequence ID" value="MBK1706672.1"/>
    <property type="molecule type" value="Genomic_DNA"/>
</dbReference>
<evidence type="ECO:0000256" key="1">
    <source>
        <dbReference type="SAM" id="MobiDB-lite"/>
    </source>
</evidence>
<feature type="region of interest" description="Disordered" evidence="1">
    <location>
        <begin position="1"/>
        <end position="68"/>
    </location>
</feature>
<accession>A0AAJ0XCA6</accession>
<reference evidence="2" key="2">
    <citation type="journal article" date="2020" name="Microorganisms">
        <title>Osmotic Adaptation and Compatible Solute Biosynthesis of Phototrophic Bacteria as Revealed from Genome Analyses.</title>
        <authorList>
            <person name="Imhoff J.F."/>
            <person name="Rahn T."/>
            <person name="Kunzel S."/>
            <person name="Keller A."/>
            <person name="Neulinger S.C."/>
        </authorList>
    </citation>
    <scope>NUCLEOTIDE SEQUENCE</scope>
    <source>
        <strain evidence="2">DSM 11080</strain>
    </source>
</reference>
<comment type="caution">
    <text evidence="2">The sequence shown here is derived from an EMBL/GenBank/DDBJ whole genome shotgun (WGS) entry which is preliminary data.</text>
</comment>
<reference evidence="2" key="1">
    <citation type="submission" date="2017-08" db="EMBL/GenBank/DDBJ databases">
        <authorList>
            <person name="Imhoff J.F."/>
            <person name="Rahn T."/>
            <person name="Kuenzel S."/>
            <person name="Neulinger S.C."/>
        </authorList>
    </citation>
    <scope>NUCLEOTIDE SEQUENCE</scope>
    <source>
        <strain evidence="2">DSM 11080</strain>
    </source>
</reference>
<feature type="compositionally biased region" description="Basic and acidic residues" evidence="1">
    <location>
        <begin position="8"/>
        <end position="25"/>
    </location>
</feature>
<keyword evidence="3" id="KW-1185">Reference proteome</keyword>
<organism evidence="2 3">
    <name type="scientific">Halochromatium glycolicum</name>
    <dbReference type="NCBI Taxonomy" id="85075"/>
    <lineage>
        <taxon>Bacteria</taxon>
        <taxon>Pseudomonadati</taxon>
        <taxon>Pseudomonadota</taxon>
        <taxon>Gammaproteobacteria</taxon>
        <taxon>Chromatiales</taxon>
        <taxon>Chromatiaceae</taxon>
        <taxon>Halochromatium</taxon>
    </lineage>
</organism>
<proteinExistence type="predicted"/>
<dbReference type="AlphaFoldDB" id="A0AAJ0XCA6"/>
<evidence type="ECO:0000313" key="2">
    <source>
        <dbReference type="EMBL" id="MBK1706672.1"/>
    </source>
</evidence>
<dbReference type="Proteomes" id="UP001296776">
    <property type="component" value="Unassembled WGS sequence"/>
</dbReference>
<sequence>MRIGVSGDRGDRARRVAGPLERDDAALPVEPVPLSERQRNDAALQHGEQVRQPPDVVDVDTGDDQRLDGGDAEADLQLVGARAIVAGLVALEQAAIDEQRVVAGGVSGITQLVTGTGHAGGGAVVVGFGGHGFACSGACLSRRSVSCCAKPRPETETSFSAAGAVKIAHPKLDAV</sequence>
<name>A0AAJ0XCA6_9GAMM</name>
<evidence type="ECO:0000313" key="3">
    <source>
        <dbReference type="Proteomes" id="UP001296776"/>
    </source>
</evidence>
<gene>
    <name evidence="2" type="ORF">CKO40_19515</name>
</gene>